<accession>A0ABQ6VCU3</accession>
<dbReference type="SUPFAM" id="SSF103473">
    <property type="entry name" value="MFS general substrate transporter"/>
    <property type="match status" value="1"/>
</dbReference>
<feature type="transmembrane region" description="Helical" evidence="8">
    <location>
        <begin position="171"/>
        <end position="193"/>
    </location>
</feature>
<dbReference type="PANTHER" id="PTHR43271:SF1">
    <property type="entry name" value="INNER MEMBRANE TRANSPORT PROTEIN YNFM"/>
    <property type="match status" value="1"/>
</dbReference>
<comment type="caution">
    <text evidence="10">The sequence shown here is derived from an EMBL/GenBank/DDBJ whole genome shotgun (WGS) entry which is preliminary data.</text>
</comment>
<dbReference type="EMBL" id="WBZJ01000003">
    <property type="protein sequence ID" value="KAB3519994.1"/>
    <property type="molecule type" value="Genomic_DNA"/>
</dbReference>
<feature type="transmembrane region" description="Helical" evidence="8">
    <location>
        <begin position="314"/>
        <end position="336"/>
    </location>
</feature>
<evidence type="ECO:0000256" key="3">
    <source>
        <dbReference type="ARBA" id="ARBA00022448"/>
    </source>
</evidence>
<evidence type="ECO:0000256" key="2">
    <source>
        <dbReference type="ARBA" id="ARBA00008335"/>
    </source>
</evidence>
<evidence type="ECO:0000256" key="4">
    <source>
        <dbReference type="ARBA" id="ARBA00022475"/>
    </source>
</evidence>
<evidence type="ECO:0000256" key="7">
    <source>
        <dbReference type="ARBA" id="ARBA00023136"/>
    </source>
</evidence>
<evidence type="ECO:0000256" key="6">
    <source>
        <dbReference type="ARBA" id="ARBA00022989"/>
    </source>
</evidence>
<keyword evidence="11" id="KW-1185">Reference proteome</keyword>
<evidence type="ECO:0000259" key="9">
    <source>
        <dbReference type="PROSITE" id="PS50850"/>
    </source>
</evidence>
<keyword evidence="3" id="KW-0813">Transport</keyword>
<gene>
    <name evidence="10" type="ORF">F8377_08815</name>
</gene>
<dbReference type="Gene3D" id="1.20.1250.20">
    <property type="entry name" value="MFS general substrate transporter like domains"/>
    <property type="match status" value="1"/>
</dbReference>
<keyword evidence="4" id="KW-1003">Cell membrane</keyword>
<evidence type="ECO:0000313" key="11">
    <source>
        <dbReference type="Proteomes" id="UP000436181"/>
    </source>
</evidence>
<comment type="similarity">
    <text evidence="2">Belongs to the major facilitator superfamily.</text>
</comment>
<sequence>MASEPHSGLTPQDPAYRRALIAALCAGLASFNALYATQAVLPALGDYFHTSPTTTALTVSATTGALALAIVPLGALSERFSRRKVLCISALAATLVSFLLPFSPSIHGLILLRFLQGIAVAGVPAIIMAYLAEEIHRQYLPKVMGLYISGTTLGGLVGRLIPGIAVDFTSWQWSLAASALFAFSMAVLMALLLPRQRYFTAKPLSFSGELTAMLSHWTNPMMVRLFLIPFLTMGSFVSLYNYLGFRLMGSFGLPASLAAATFVLYLSGTWSSARTGAFMMRFGRGRVLVGSVALMLLGALIMLAPNLASTLTGALLFTAMFFVAHSACSTWVAAAAQEHRSEASSSYVLMYYLGSSLMGWVSGWFFERGWAVLIAWLCTLLLSATALAAVQARAVRSAHTA</sequence>
<evidence type="ECO:0000256" key="5">
    <source>
        <dbReference type="ARBA" id="ARBA00022692"/>
    </source>
</evidence>
<feature type="transmembrane region" description="Helical" evidence="8">
    <location>
        <begin position="348"/>
        <end position="366"/>
    </location>
</feature>
<feature type="transmembrane region" description="Helical" evidence="8">
    <location>
        <begin position="248"/>
        <end position="266"/>
    </location>
</feature>
<dbReference type="PANTHER" id="PTHR43271">
    <property type="entry name" value="BLL2771 PROTEIN"/>
    <property type="match status" value="1"/>
</dbReference>
<dbReference type="RefSeq" id="WP_151844749.1">
    <property type="nucleotide sequence ID" value="NZ_WBZJ01000003.1"/>
</dbReference>
<dbReference type="InterPro" id="IPR036259">
    <property type="entry name" value="MFS_trans_sf"/>
</dbReference>
<feature type="transmembrane region" description="Helical" evidence="8">
    <location>
        <begin position="144"/>
        <end position="165"/>
    </location>
</feature>
<feature type="transmembrane region" description="Helical" evidence="8">
    <location>
        <begin position="20"/>
        <end position="41"/>
    </location>
</feature>
<feature type="domain" description="Major facilitator superfamily (MFS) profile" evidence="9">
    <location>
        <begin position="18"/>
        <end position="395"/>
    </location>
</feature>
<feature type="transmembrane region" description="Helical" evidence="8">
    <location>
        <begin position="372"/>
        <end position="390"/>
    </location>
</feature>
<dbReference type="InterPro" id="IPR011701">
    <property type="entry name" value="MFS"/>
</dbReference>
<organism evidence="10 11">
    <name type="scientific">Corynebacterium zhongnanshanii</name>
    <dbReference type="NCBI Taxonomy" id="2768834"/>
    <lineage>
        <taxon>Bacteria</taxon>
        <taxon>Bacillati</taxon>
        <taxon>Actinomycetota</taxon>
        <taxon>Actinomycetes</taxon>
        <taxon>Mycobacteriales</taxon>
        <taxon>Corynebacteriaceae</taxon>
        <taxon>Corynebacterium</taxon>
    </lineage>
</organism>
<dbReference type="PRINTS" id="PR01036">
    <property type="entry name" value="TCRTETB"/>
</dbReference>
<name>A0ABQ6VCU3_9CORY</name>
<feature type="transmembrane region" description="Helical" evidence="8">
    <location>
        <begin position="287"/>
        <end position="308"/>
    </location>
</feature>
<dbReference type="CDD" id="cd17324">
    <property type="entry name" value="MFS_NepI_like"/>
    <property type="match status" value="1"/>
</dbReference>
<dbReference type="Pfam" id="PF07690">
    <property type="entry name" value="MFS_1"/>
    <property type="match status" value="1"/>
</dbReference>
<comment type="subcellular location">
    <subcellularLocation>
        <location evidence="1">Cell membrane</location>
        <topology evidence="1">Multi-pass membrane protein</topology>
    </subcellularLocation>
</comment>
<proteinExistence type="inferred from homology"/>
<protein>
    <submittedName>
        <fullName evidence="10">MFS transporter</fullName>
    </submittedName>
</protein>
<evidence type="ECO:0000256" key="8">
    <source>
        <dbReference type="SAM" id="Phobius"/>
    </source>
</evidence>
<feature type="transmembrane region" description="Helical" evidence="8">
    <location>
        <begin position="223"/>
        <end position="242"/>
    </location>
</feature>
<feature type="transmembrane region" description="Helical" evidence="8">
    <location>
        <begin position="85"/>
        <end position="104"/>
    </location>
</feature>
<keyword evidence="5 8" id="KW-0812">Transmembrane</keyword>
<dbReference type="InterPro" id="IPR020846">
    <property type="entry name" value="MFS_dom"/>
</dbReference>
<keyword evidence="7 8" id="KW-0472">Membrane</keyword>
<reference evidence="10 11" key="1">
    <citation type="submission" date="2019-10" db="EMBL/GenBank/DDBJ databases">
        <title>Corynebacterium sp novel species isolated from the respiratory tract of Marmot.</title>
        <authorList>
            <person name="Zhang G."/>
        </authorList>
    </citation>
    <scope>NUCLEOTIDE SEQUENCE [LARGE SCALE GENOMIC DNA]</scope>
    <source>
        <strain evidence="10 11">336</strain>
    </source>
</reference>
<evidence type="ECO:0000256" key="1">
    <source>
        <dbReference type="ARBA" id="ARBA00004651"/>
    </source>
</evidence>
<dbReference type="Proteomes" id="UP000436181">
    <property type="component" value="Unassembled WGS sequence"/>
</dbReference>
<feature type="transmembrane region" description="Helical" evidence="8">
    <location>
        <begin position="110"/>
        <end position="132"/>
    </location>
</feature>
<evidence type="ECO:0000313" key="10">
    <source>
        <dbReference type="EMBL" id="KAB3519994.1"/>
    </source>
</evidence>
<dbReference type="PROSITE" id="PS50850">
    <property type="entry name" value="MFS"/>
    <property type="match status" value="1"/>
</dbReference>
<feature type="transmembrane region" description="Helical" evidence="8">
    <location>
        <begin position="53"/>
        <end position="73"/>
    </location>
</feature>
<keyword evidence="6 8" id="KW-1133">Transmembrane helix</keyword>